<dbReference type="PRINTS" id="PR00040">
    <property type="entry name" value="HTHMERR"/>
</dbReference>
<evidence type="ECO:0000256" key="3">
    <source>
        <dbReference type="ARBA" id="ARBA00023163"/>
    </source>
</evidence>
<name>A0A1G7GZB5_9BACL</name>
<dbReference type="GO" id="GO:0003677">
    <property type="term" value="F:DNA binding"/>
    <property type="evidence" value="ECO:0007669"/>
    <property type="project" value="UniProtKB-KW"/>
</dbReference>
<protein>
    <submittedName>
        <fullName evidence="5">DNA-binding transcriptional regulator, MerR family</fullName>
    </submittedName>
</protein>
<dbReference type="SMART" id="SM00422">
    <property type="entry name" value="HTH_MERR"/>
    <property type="match status" value="1"/>
</dbReference>
<keyword evidence="2 5" id="KW-0238">DNA-binding</keyword>
<proteinExistence type="predicted"/>
<evidence type="ECO:0000313" key="5">
    <source>
        <dbReference type="EMBL" id="SDE93455.1"/>
    </source>
</evidence>
<dbReference type="InterPro" id="IPR009061">
    <property type="entry name" value="DNA-bd_dom_put_sf"/>
</dbReference>
<evidence type="ECO:0000256" key="2">
    <source>
        <dbReference type="ARBA" id="ARBA00023125"/>
    </source>
</evidence>
<keyword evidence="3" id="KW-0804">Transcription</keyword>
<keyword evidence="6" id="KW-1185">Reference proteome</keyword>
<dbReference type="EMBL" id="FNBG01000003">
    <property type="protein sequence ID" value="SDE93455.1"/>
    <property type="molecule type" value="Genomic_DNA"/>
</dbReference>
<dbReference type="PANTHER" id="PTHR30204:SF94">
    <property type="entry name" value="HEAVY METAL-DEPENDENT TRANSCRIPTIONAL REGULATOR HI_0293-RELATED"/>
    <property type="match status" value="1"/>
</dbReference>
<dbReference type="InterPro" id="IPR000551">
    <property type="entry name" value="MerR-type_HTH_dom"/>
</dbReference>
<evidence type="ECO:0000256" key="1">
    <source>
        <dbReference type="ARBA" id="ARBA00023015"/>
    </source>
</evidence>
<dbReference type="Proteomes" id="UP000198972">
    <property type="component" value="Unassembled WGS sequence"/>
</dbReference>
<dbReference type="Gene3D" id="1.10.1660.10">
    <property type="match status" value="1"/>
</dbReference>
<dbReference type="Pfam" id="PF13411">
    <property type="entry name" value="MerR_1"/>
    <property type="match status" value="1"/>
</dbReference>
<dbReference type="SUPFAM" id="SSF46955">
    <property type="entry name" value="Putative DNA-binding domain"/>
    <property type="match status" value="1"/>
</dbReference>
<organism evidence="5 6">
    <name type="scientific">Fontibacillus panacisegetis</name>
    <dbReference type="NCBI Taxonomy" id="670482"/>
    <lineage>
        <taxon>Bacteria</taxon>
        <taxon>Bacillati</taxon>
        <taxon>Bacillota</taxon>
        <taxon>Bacilli</taxon>
        <taxon>Bacillales</taxon>
        <taxon>Paenibacillaceae</taxon>
        <taxon>Fontibacillus</taxon>
    </lineage>
</organism>
<sequence length="126" mass="14762">MKVKIGELSERTGASVRSLRYYERQGLLAPMRQDNGYREYSILALDQVQTIRFYLDLGFSTEQISGFLNCVLKNKEAFCEEVLPIYEQKLKEIDEQITLLNQIRGNLKDRITSIQLERNQVQEEKI</sequence>
<evidence type="ECO:0000259" key="4">
    <source>
        <dbReference type="PROSITE" id="PS50937"/>
    </source>
</evidence>
<dbReference type="PANTHER" id="PTHR30204">
    <property type="entry name" value="REDOX-CYCLING DRUG-SENSING TRANSCRIPTIONAL ACTIVATOR SOXR"/>
    <property type="match status" value="1"/>
</dbReference>
<dbReference type="GO" id="GO:0003700">
    <property type="term" value="F:DNA-binding transcription factor activity"/>
    <property type="evidence" value="ECO:0007669"/>
    <property type="project" value="InterPro"/>
</dbReference>
<accession>A0A1G7GZB5</accession>
<dbReference type="STRING" id="670482.SAMN04488542_103266"/>
<feature type="domain" description="HTH merR-type" evidence="4">
    <location>
        <begin position="1"/>
        <end position="70"/>
    </location>
</feature>
<dbReference type="CDD" id="cd01282">
    <property type="entry name" value="HTH_MerR-like_sg3"/>
    <property type="match status" value="1"/>
</dbReference>
<keyword evidence="1" id="KW-0805">Transcription regulation</keyword>
<reference evidence="5 6" key="1">
    <citation type="submission" date="2016-10" db="EMBL/GenBank/DDBJ databases">
        <authorList>
            <person name="de Groot N.N."/>
        </authorList>
    </citation>
    <scope>NUCLEOTIDE SEQUENCE [LARGE SCALE GENOMIC DNA]</scope>
    <source>
        <strain evidence="5 6">DSM 28129</strain>
    </source>
</reference>
<dbReference type="InterPro" id="IPR047057">
    <property type="entry name" value="MerR_fam"/>
</dbReference>
<dbReference type="AlphaFoldDB" id="A0A1G7GZB5"/>
<dbReference type="PROSITE" id="PS50937">
    <property type="entry name" value="HTH_MERR_2"/>
    <property type="match status" value="1"/>
</dbReference>
<evidence type="ECO:0000313" key="6">
    <source>
        <dbReference type="Proteomes" id="UP000198972"/>
    </source>
</evidence>
<gene>
    <name evidence="5" type="ORF">SAMN04488542_103266</name>
</gene>